<gene>
    <name evidence="2" type="ORF">H9X83_09000</name>
</gene>
<organism evidence="2 3">
    <name type="scientific">Anaerotignum lactatifermentans</name>
    <dbReference type="NCBI Taxonomy" id="160404"/>
    <lineage>
        <taxon>Bacteria</taxon>
        <taxon>Bacillati</taxon>
        <taxon>Bacillota</taxon>
        <taxon>Clostridia</taxon>
        <taxon>Lachnospirales</taxon>
        <taxon>Anaerotignaceae</taxon>
        <taxon>Anaerotignum</taxon>
    </lineage>
</organism>
<sequence>MKKLFAFLMAVMLLALPACSSSDNSASTDNSDSAQNETAEVQYDYQLKAGETAEVYDVTFDQMVTVTVDPASTRDASVDLRSGIYFDNCTFNGGLTVLGDYHAMISLGAGCSFGEGSVVTCKEVTPGVAKEATMDDNFVKVFVSCEGVTVETESAIGVIMDGPAVTFNGTVYNKEEIVPDASTLLGVYSVYENDTMIYEKLAIGDESVETLE</sequence>
<keyword evidence="1" id="KW-0732">Signal</keyword>
<protein>
    <submittedName>
        <fullName evidence="2">Uncharacterized protein</fullName>
    </submittedName>
</protein>
<keyword evidence="3" id="KW-1185">Reference proteome</keyword>
<proteinExistence type="predicted"/>
<dbReference type="EMBL" id="JACSNV010000012">
    <property type="protein sequence ID" value="MBM6878294.1"/>
    <property type="molecule type" value="Genomic_DNA"/>
</dbReference>
<evidence type="ECO:0000256" key="1">
    <source>
        <dbReference type="SAM" id="SignalP"/>
    </source>
</evidence>
<evidence type="ECO:0000313" key="3">
    <source>
        <dbReference type="Proteomes" id="UP000729290"/>
    </source>
</evidence>
<evidence type="ECO:0000313" key="2">
    <source>
        <dbReference type="EMBL" id="MBM6878294.1"/>
    </source>
</evidence>
<dbReference type="RefSeq" id="WP_205134046.1">
    <property type="nucleotide sequence ID" value="NZ_JACSNT010000012.1"/>
</dbReference>
<comment type="caution">
    <text evidence="2">The sequence shown here is derived from an EMBL/GenBank/DDBJ whole genome shotgun (WGS) entry which is preliminary data.</text>
</comment>
<dbReference type="Proteomes" id="UP000729290">
    <property type="component" value="Unassembled WGS sequence"/>
</dbReference>
<accession>A0ABS2G9X7</accession>
<reference evidence="2 3" key="1">
    <citation type="journal article" date="2021" name="Sci. Rep.">
        <title>The distribution of antibiotic resistance genes in chicken gut microbiota commensals.</title>
        <authorList>
            <person name="Juricova H."/>
            <person name="Matiasovicova J."/>
            <person name="Kubasova T."/>
            <person name="Cejkova D."/>
            <person name="Rychlik I."/>
        </authorList>
    </citation>
    <scope>NUCLEOTIDE SEQUENCE [LARGE SCALE GENOMIC DNA]</scope>
    <source>
        <strain evidence="2 3">An431b</strain>
    </source>
</reference>
<feature type="signal peptide" evidence="1">
    <location>
        <begin position="1"/>
        <end position="20"/>
    </location>
</feature>
<feature type="chain" id="PRO_5045323068" evidence="1">
    <location>
        <begin position="21"/>
        <end position="212"/>
    </location>
</feature>
<name>A0ABS2G9X7_9FIRM</name>